<dbReference type="PANTHER" id="PTHR33657">
    <property type="entry name" value="DOMAIN PROTEIN, PUTATIVE (AFU_ORTHOLOGUE AFUA_5G00600)-RELATED"/>
    <property type="match status" value="1"/>
</dbReference>
<dbReference type="PANTHER" id="PTHR33657:SF6">
    <property type="entry name" value="SECRETED PROTEIN"/>
    <property type="match status" value="1"/>
</dbReference>
<proteinExistence type="predicted"/>
<dbReference type="EMBL" id="LFIW01001979">
    <property type="protein sequence ID" value="KZL80098.1"/>
    <property type="molecule type" value="Genomic_DNA"/>
</dbReference>
<dbReference type="InterPro" id="IPR008701">
    <property type="entry name" value="NPP1"/>
</dbReference>
<sequence length="336" mass="36156">LTILSLLVVFFRSYTLAMLRHSLLSLFSLGLATLASGRALSPRDGDVAIDDKWKDHDELVPFQQQASDGLRGEIELRFKPGLNDGSGCFPYAAVDKDGYHGAGLKPTGKSGGDCRDPSKGQVYSRVGFSNDRTAVLYSWYLPKIQADGQDNKHWYLTVVVWLYTEKCNPNASDYAVAGISYSTGTETYDKGSSQSTIYSSGDSGTGSVNTHPVVGYDGQVNVFPSADSAQYALSPPLISWDKLPKATADQFNGIRYEHARCPFTDANFQASLDAAYNGDFYVNIGAEPDSTTCSANPPTPTTDDNQEPVEDGPDIPVSSMPADPTFTPTPGRNGAA</sequence>
<reference evidence="2 3" key="1">
    <citation type="submission" date="2015-06" db="EMBL/GenBank/DDBJ databases">
        <title>Survival trade-offs in plant roots during colonization by closely related pathogenic and mutualistic fungi.</title>
        <authorList>
            <person name="Hacquard S."/>
            <person name="Kracher B."/>
            <person name="Hiruma K."/>
            <person name="Weinman A."/>
            <person name="Muench P."/>
            <person name="Garrido Oter R."/>
            <person name="Ver Loren van Themaat E."/>
            <person name="Dallerey J.-F."/>
            <person name="Damm U."/>
            <person name="Henrissat B."/>
            <person name="Lespinet O."/>
            <person name="Thon M."/>
            <person name="Kemen E."/>
            <person name="McHardy A.C."/>
            <person name="Schulze-Lefert P."/>
            <person name="O'Connell R.J."/>
        </authorList>
    </citation>
    <scope>NUCLEOTIDE SEQUENCE [LARGE SCALE GENOMIC DNA]</scope>
    <source>
        <strain evidence="2 3">MAFF 238704</strain>
    </source>
</reference>
<dbReference type="Pfam" id="PF05630">
    <property type="entry name" value="NPP1"/>
    <property type="match status" value="1"/>
</dbReference>
<name>A0A161W820_COLIC</name>
<feature type="compositionally biased region" description="Acidic residues" evidence="1">
    <location>
        <begin position="304"/>
        <end position="313"/>
    </location>
</feature>
<dbReference type="Proteomes" id="UP000076584">
    <property type="component" value="Unassembled WGS sequence"/>
</dbReference>
<evidence type="ECO:0000313" key="2">
    <source>
        <dbReference type="EMBL" id="KZL80098.1"/>
    </source>
</evidence>
<feature type="non-terminal residue" evidence="2">
    <location>
        <position position="1"/>
    </location>
</feature>
<protein>
    <submittedName>
        <fullName evidence="2">Necrosis inducing protein</fullName>
    </submittedName>
</protein>
<comment type="caution">
    <text evidence="2">The sequence shown here is derived from an EMBL/GenBank/DDBJ whole genome shotgun (WGS) entry which is preliminary data.</text>
</comment>
<dbReference type="AlphaFoldDB" id="A0A161W820"/>
<keyword evidence="3" id="KW-1185">Reference proteome</keyword>
<organism evidence="2 3">
    <name type="scientific">Colletotrichum incanum</name>
    <name type="common">Soybean anthracnose fungus</name>
    <dbReference type="NCBI Taxonomy" id="1573173"/>
    <lineage>
        <taxon>Eukaryota</taxon>
        <taxon>Fungi</taxon>
        <taxon>Dikarya</taxon>
        <taxon>Ascomycota</taxon>
        <taxon>Pezizomycotina</taxon>
        <taxon>Sordariomycetes</taxon>
        <taxon>Hypocreomycetidae</taxon>
        <taxon>Glomerellales</taxon>
        <taxon>Glomerellaceae</taxon>
        <taxon>Colletotrichum</taxon>
        <taxon>Colletotrichum spaethianum species complex</taxon>
    </lineage>
</organism>
<dbReference type="STRING" id="1573173.A0A161W820"/>
<evidence type="ECO:0000256" key="1">
    <source>
        <dbReference type="SAM" id="MobiDB-lite"/>
    </source>
</evidence>
<accession>A0A161W820</accession>
<feature type="region of interest" description="Disordered" evidence="1">
    <location>
        <begin position="288"/>
        <end position="336"/>
    </location>
</feature>
<evidence type="ECO:0000313" key="3">
    <source>
        <dbReference type="Proteomes" id="UP000076584"/>
    </source>
</evidence>
<gene>
    <name evidence="2" type="ORF">CI238_05398</name>
</gene>